<evidence type="ECO:0000313" key="2">
    <source>
        <dbReference type="EMBL" id="MBI5250272.1"/>
    </source>
</evidence>
<dbReference type="Gene3D" id="3.40.50.720">
    <property type="entry name" value="NAD(P)-binding Rossmann-like Domain"/>
    <property type="match status" value="1"/>
</dbReference>
<gene>
    <name evidence="2" type="ORF">HY912_12325</name>
</gene>
<dbReference type="SUPFAM" id="SSF51735">
    <property type="entry name" value="NAD(P)-binding Rossmann-fold domains"/>
    <property type="match status" value="1"/>
</dbReference>
<dbReference type="EMBL" id="JACRDE010000326">
    <property type="protein sequence ID" value="MBI5250272.1"/>
    <property type="molecule type" value="Genomic_DNA"/>
</dbReference>
<evidence type="ECO:0000313" key="3">
    <source>
        <dbReference type="Proteomes" id="UP000807825"/>
    </source>
</evidence>
<dbReference type="InterPro" id="IPR029903">
    <property type="entry name" value="RmlD-like-bd"/>
</dbReference>
<dbReference type="Proteomes" id="UP000807825">
    <property type="component" value="Unassembled WGS sequence"/>
</dbReference>
<name>A0A9D6Z486_9BACT</name>
<dbReference type="Pfam" id="PF04321">
    <property type="entry name" value="RmlD_sub_bind"/>
    <property type="match status" value="1"/>
</dbReference>
<protein>
    <submittedName>
        <fullName evidence="2">SDR family oxidoreductase</fullName>
    </submittedName>
</protein>
<proteinExistence type="predicted"/>
<dbReference type="PANTHER" id="PTHR43242:SF1">
    <property type="entry name" value="NAD(P)-BINDING ROSSMANN-FOLD SUPERFAMILY PROTEIN"/>
    <property type="match status" value="1"/>
</dbReference>
<feature type="domain" description="RmlD-like substrate binding" evidence="1">
    <location>
        <begin position="59"/>
        <end position="347"/>
    </location>
</feature>
<organism evidence="2 3">
    <name type="scientific">Desulfomonile tiedjei</name>
    <dbReference type="NCBI Taxonomy" id="2358"/>
    <lineage>
        <taxon>Bacteria</taxon>
        <taxon>Pseudomonadati</taxon>
        <taxon>Thermodesulfobacteriota</taxon>
        <taxon>Desulfomonilia</taxon>
        <taxon>Desulfomonilales</taxon>
        <taxon>Desulfomonilaceae</taxon>
        <taxon>Desulfomonile</taxon>
    </lineage>
</organism>
<reference evidence="2" key="1">
    <citation type="submission" date="2020-07" db="EMBL/GenBank/DDBJ databases">
        <title>Huge and variable diversity of episymbiotic CPR bacteria and DPANN archaea in groundwater ecosystems.</title>
        <authorList>
            <person name="He C.Y."/>
            <person name="Keren R."/>
            <person name="Whittaker M."/>
            <person name="Farag I.F."/>
            <person name="Doudna J."/>
            <person name="Cate J.H.D."/>
            <person name="Banfield J.F."/>
        </authorList>
    </citation>
    <scope>NUCLEOTIDE SEQUENCE</scope>
    <source>
        <strain evidence="2">NC_groundwater_1664_Pr3_B-0.1um_52_9</strain>
    </source>
</reference>
<dbReference type="CDD" id="cd05254">
    <property type="entry name" value="dTDP_HR_like_SDR_e"/>
    <property type="match status" value="1"/>
</dbReference>
<comment type="caution">
    <text evidence="2">The sequence shown here is derived from an EMBL/GenBank/DDBJ whole genome shotgun (WGS) entry which is preliminary data.</text>
</comment>
<accession>A0A9D6Z486</accession>
<dbReference type="AlphaFoldDB" id="A0A9D6Z486"/>
<dbReference type="PANTHER" id="PTHR43242">
    <property type="entry name" value="NAD(P)-BINDING ROSSMANN-FOLD SUPERFAMILY PROTEIN"/>
    <property type="match status" value="1"/>
</dbReference>
<dbReference type="InterPro" id="IPR036291">
    <property type="entry name" value="NAD(P)-bd_dom_sf"/>
</dbReference>
<evidence type="ECO:0000259" key="1">
    <source>
        <dbReference type="Pfam" id="PF04321"/>
    </source>
</evidence>
<sequence length="353" mass="39430">MRPVLGVLGTALGGTSFTEVDSPILVNNSVHSTLVSKANQTKGSVRKSLKFRKNNHKPRLLITGGSGFMGGILALEAPKHWDTYATHRSSPPRYGDSAQWIPLDVSNREMVEKTLSLIEPEVIIHAAAVTDSRICERNPDTAWAINVNGTEHVADAAKKIGARLIYTSTDMVFGRPGEFRAEKDPPAPMTTYADTKYRAERIVSSLAPGFIIARICLSYCYSSNSARCFTEKIIDDLAKGVPTRLFVDEYRTPVYARDVCRILLEFAWRDDLSGLFHVGGPERLSRYEFGLKVCRIFGYCEDLLIPASLDEAVFEYHRPRDCSLNSEKLVRELHFEPLDVEQGLADMKTPRKC</sequence>